<dbReference type="Gene3D" id="2.30.29.30">
    <property type="entry name" value="Pleckstrin-homology domain (PH domain)/Phosphotyrosine-binding domain (PTB)"/>
    <property type="match status" value="1"/>
</dbReference>
<dbReference type="AlphaFoldDB" id="A0A8J2SXX7"/>
<evidence type="ECO:0000256" key="4">
    <source>
        <dbReference type="ARBA" id="ARBA00023242"/>
    </source>
</evidence>
<dbReference type="InterPro" id="IPR011993">
    <property type="entry name" value="PH-like_dom_sf"/>
</dbReference>
<dbReference type="EMBL" id="CAKKNE010000005">
    <property type="protein sequence ID" value="CAH0377428.1"/>
    <property type="molecule type" value="Genomic_DNA"/>
</dbReference>
<keyword evidence="4" id="KW-0539">Nucleus</keyword>
<keyword evidence="7" id="KW-1185">Reference proteome</keyword>
<dbReference type="Proteomes" id="UP000789595">
    <property type="component" value="Unassembled WGS sequence"/>
</dbReference>
<comment type="subcellular location">
    <subcellularLocation>
        <location evidence="2">Cytoplasm</location>
    </subcellularLocation>
    <subcellularLocation>
        <location evidence="1">Nucleus</location>
    </subcellularLocation>
</comment>
<reference evidence="6" key="1">
    <citation type="submission" date="2021-11" db="EMBL/GenBank/DDBJ databases">
        <authorList>
            <consortium name="Genoscope - CEA"/>
            <person name="William W."/>
        </authorList>
    </citation>
    <scope>NUCLEOTIDE SEQUENCE</scope>
</reference>
<sequence length="201" mass="21346">MASFASPLQPLSNGATSIAADEELLYTLEDVRITAAPQEGDSTPWGAGRLRVTSRRVLWEQPAHGFELLAKRVGLHAVTRDAQTFPEPCLYVQLLLSDAAADDAVSELFLVPPDAAALEPLFDALSRTAELNPDSDDESDESDGGMLGIAGEDDEPDAEAMLRRFDAMLADAPAPALPGFARVEGQFDDAADDDGGGFDDL</sequence>
<dbReference type="InterPro" id="IPR039924">
    <property type="entry name" value="ICln/Lot5/Saf5"/>
</dbReference>
<evidence type="ECO:0000256" key="2">
    <source>
        <dbReference type="ARBA" id="ARBA00004496"/>
    </source>
</evidence>
<comment type="caution">
    <text evidence="6">The sequence shown here is derived from an EMBL/GenBank/DDBJ whole genome shotgun (WGS) entry which is preliminary data.</text>
</comment>
<evidence type="ECO:0000256" key="5">
    <source>
        <dbReference type="SAM" id="MobiDB-lite"/>
    </source>
</evidence>
<feature type="compositionally biased region" description="Acidic residues" evidence="5">
    <location>
        <begin position="133"/>
        <end position="143"/>
    </location>
</feature>
<dbReference type="OrthoDB" id="19714at2759"/>
<evidence type="ECO:0000256" key="3">
    <source>
        <dbReference type="ARBA" id="ARBA00022490"/>
    </source>
</evidence>
<proteinExistence type="predicted"/>
<protein>
    <submittedName>
        <fullName evidence="6">Uncharacterized protein</fullName>
    </submittedName>
</protein>
<dbReference type="PANTHER" id="PTHR21399:SF0">
    <property type="entry name" value="METHYLOSOME SUBUNIT PICLN"/>
    <property type="match status" value="1"/>
</dbReference>
<feature type="region of interest" description="Disordered" evidence="5">
    <location>
        <begin position="130"/>
        <end position="155"/>
    </location>
</feature>
<dbReference type="GO" id="GO:0034715">
    <property type="term" value="C:pICln-Sm protein complex"/>
    <property type="evidence" value="ECO:0007669"/>
    <property type="project" value="TreeGrafter"/>
</dbReference>
<evidence type="ECO:0000313" key="6">
    <source>
        <dbReference type="EMBL" id="CAH0377428.1"/>
    </source>
</evidence>
<dbReference type="GO" id="GO:0005829">
    <property type="term" value="C:cytosol"/>
    <property type="evidence" value="ECO:0007669"/>
    <property type="project" value="TreeGrafter"/>
</dbReference>
<name>A0A8J2SXX7_9STRA</name>
<dbReference type="GO" id="GO:0005681">
    <property type="term" value="C:spliceosomal complex"/>
    <property type="evidence" value="ECO:0007669"/>
    <property type="project" value="TreeGrafter"/>
</dbReference>
<evidence type="ECO:0000256" key="1">
    <source>
        <dbReference type="ARBA" id="ARBA00004123"/>
    </source>
</evidence>
<dbReference type="Pfam" id="PF03517">
    <property type="entry name" value="Voldacs"/>
    <property type="match status" value="1"/>
</dbReference>
<dbReference type="PANTHER" id="PTHR21399">
    <property type="entry name" value="CHLORIDE CONDUCTANCE REGULATORY PROTEIN ICLN"/>
    <property type="match status" value="1"/>
</dbReference>
<dbReference type="GO" id="GO:0045292">
    <property type="term" value="P:mRNA cis splicing, via spliceosome"/>
    <property type="evidence" value="ECO:0007669"/>
    <property type="project" value="TreeGrafter"/>
</dbReference>
<evidence type="ECO:0000313" key="7">
    <source>
        <dbReference type="Proteomes" id="UP000789595"/>
    </source>
</evidence>
<keyword evidence="3" id="KW-0963">Cytoplasm</keyword>
<organism evidence="6 7">
    <name type="scientific">Pelagomonas calceolata</name>
    <dbReference type="NCBI Taxonomy" id="35677"/>
    <lineage>
        <taxon>Eukaryota</taxon>
        <taxon>Sar</taxon>
        <taxon>Stramenopiles</taxon>
        <taxon>Ochrophyta</taxon>
        <taxon>Pelagophyceae</taxon>
        <taxon>Pelagomonadales</taxon>
        <taxon>Pelagomonadaceae</taxon>
        <taxon>Pelagomonas</taxon>
    </lineage>
</organism>
<gene>
    <name evidence="6" type="ORF">PECAL_5P19800</name>
</gene>
<dbReference type="GO" id="GO:0000387">
    <property type="term" value="P:spliceosomal snRNP assembly"/>
    <property type="evidence" value="ECO:0007669"/>
    <property type="project" value="TreeGrafter"/>
</dbReference>
<accession>A0A8J2SXX7</accession>